<dbReference type="EMBL" id="SJPO01000013">
    <property type="protein sequence ID" value="TWT66989.1"/>
    <property type="molecule type" value="Genomic_DNA"/>
</dbReference>
<dbReference type="RefSeq" id="WP_146590974.1">
    <property type="nucleotide sequence ID" value="NZ_SJPO01000013.1"/>
</dbReference>
<keyword evidence="4" id="KW-1185">Reference proteome</keyword>
<evidence type="ECO:0000313" key="3">
    <source>
        <dbReference type="EMBL" id="TWT66989.1"/>
    </source>
</evidence>
<sequence>MKKTKRRRLLVDSKLQGALLCRVTGYWCLSLLVLVALVAVQVTLFSKEVDWSVTVNRTLQAFGPSLLATLLLLPLLLLDALRFSLRFAGPMQRLRGEVHKLANGEWDGPIKFRGRDYWHDLGVEINRVAEELEQLRAEHAAASEGTQREEVAST</sequence>
<comment type="caution">
    <text evidence="3">The sequence shown here is derived from an EMBL/GenBank/DDBJ whole genome shotgun (WGS) entry which is preliminary data.</text>
</comment>
<organism evidence="3 4">
    <name type="scientific">Posidoniimonas polymericola</name>
    <dbReference type="NCBI Taxonomy" id="2528002"/>
    <lineage>
        <taxon>Bacteria</taxon>
        <taxon>Pseudomonadati</taxon>
        <taxon>Planctomycetota</taxon>
        <taxon>Planctomycetia</taxon>
        <taxon>Pirellulales</taxon>
        <taxon>Lacipirellulaceae</taxon>
        <taxon>Posidoniimonas</taxon>
    </lineage>
</organism>
<dbReference type="Proteomes" id="UP000318478">
    <property type="component" value="Unassembled WGS sequence"/>
</dbReference>
<dbReference type="AlphaFoldDB" id="A0A5C5XWU1"/>
<dbReference type="PROSITE" id="PS50885">
    <property type="entry name" value="HAMP"/>
    <property type="match status" value="1"/>
</dbReference>
<feature type="transmembrane region" description="Helical" evidence="1">
    <location>
        <begin position="65"/>
        <end position="85"/>
    </location>
</feature>
<dbReference type="InterPro" id="IPR003660">
    <property type="entry name" value="HAMP_dom"/>
</dbReference>
<dbReference type="GO" id="GO:0007165">
    <property type="term" value="P:signal transduction"/>
    <property type="evidence" value="ECO:0007669"/>
    <property type="project" value="InterPro"/>
</dbReference>
<evidence type="ECO:0000259" key="2">
    <source>
        <dbReference type="PROSITE" id="PS50885"/>
    </source>
</evidence>
<feature type="domain" description="HAMP" evidence="2">
    <location>
        <begin position="85"/>
        <end position="137"/>
    </location>
</feature>
<name>A0A5C5XWU1_9BACT</name>
<accession>A0A5C5XWU1</accession>
<keyword evidence="1" id="KW-1133">Transmembrane helix</keyword>
<keyword evidence="1" id="KW-0812">Transmembrane</keyword>
<reference evidence="3 4" key="1">
    <citation type="submission" date="2019-02" db="EMBL/GenBank/DDBJ databases">
        <title>Deep-cultivation of Planctomycetes and their phenomic and genomic characterization uncovers novel biology.</title>
        <authorList>
            <person name="Wiegand S."/>
            <person name="Jogler M."/>
            <person name="Boedeker C."/>
            <person name="Pinto D."/>
            <person name="Vollmers J."/>
            <person name="Rivas-Marin E."/>
            <person name="Kohn T."/>
            <person name="Peeters S.H."/>
            <person name="Heuer A."/>
            <person name="Rast P."/>
            <person name="Oberbeckmann S."/>
            <person name="Bunk B."/>
            <person name="Jeske O."/>
            <person name="Meyerdierks A."/>
            <person name="Storesund J.E."/>
            <person name="Kallscheuer N."/>
            <person name="Luecker S."/>
            <person name="Lage O.M."/>
            <person name="Pohl T."/>
            <person name="Merkel B.J."/>
            <person name="Hornburger P."/>
            <person name="Mueller R.-W."/>
            <person name="Bruemmer F."/>
            <person name="Labrenz M."/>
            <person name="Spormann A.M."/>
            <person name="Op Den Camp H."/>
            <person name="Overmann J."/>
            <person name="Amann R."/>
            <person name="Jetten M.S.M."/>
            <person name="Mascher T."/>
            <person name="Medema M.H."/>
            <person name="Devos D.P."/>
            <person name="Kaster A.-K."/>
            <person name="Ovreas L."/>
            <person name="Rohde M."/>
            <person name="Galperin M.Y."/>
            <person name="Jogler C."/>
        </authorList>
    </citation>
    <scope>NUCLEOTIDE SEQUENCE [LARGE SCALE GENOMIC DNA]</scope>
    <source>
        <strain evidence="3 4">Pla123a</strain>
    </source>
</reference>
<dbReference type="GO" id="GO:0016020">
    <property type="term" value="C:membrane"/>
    <property type="evidence" value="ECO:0007669"/>
    <property type="project" value="InterPro"/>
</dbReference>
<protein>
    <recommendedName>
        <fullName evidence="2">HAMP domain-containing protein</fullName>
    </recommendedName>
</protein>
<evidence type="ECO:0000313" key="4">
    <source>
        <dbReference type="Proteomes" id="UP000318478"/>
    </source>
</evidence>
<proteinExistence type="predicted"/>
<gene>
    <name evidence="3" type="ORF">Pla123a_44180</name>
</gene>
<dbReference type="OrthoDB" id="270597at2"/>
<dbReference type="Gene3D" id="6.10.340.10">
    <property type="match status" value="1"/>
</dbReference>
<keyword evidence="1" id="KW-0472">Membrane</keyword>
<evidence type="ECO:0000256" key="1">
    <source>
        <dbReference type="SAM" id="Phobius"/>
    </source>
</evidence>
<feature type="transmembrane region" description="Helical" evidence="1">
    <location>
        <begin position="20"/>
        <end position="45"/>
    </location>
</feature>